<evidence type="ECO:0000313" key="2">
    <source>
        <dbReference type="Proteomes" id="UP001642484"/>
    </source>
</evidence>
<comment type="caution">
    <text evidence="1">The sequence shown here is derived from an EMBL/GenBank/DDBJ whole genome shotgun (WGS) entry which is preliminary data.</text>
</comment>
<dbReference type="EMBL" id="CAXAMN010025028">
    <property type="protein sequence ID" value="CAK9091975.1"/>
    <property type="molecule type" value="Genomic_DNA"/>
</dbReference>
<proteinExistence type="predicted"/>
<gene>
    <name evidence="1" type="ORF">CCMP2556_LOCUS44066</name>
</gene>
<keyword evidence="2" id="KW-1185">Reference proteome</keyword>
<name>A0ABP0QX32_9DINO</name>
<sequence length="105" mass="12055">MLMAGSYLRHRVVALELYRRHRQENASATKQPAGLLGARDKRVERGRQCRNAPARWVLKRTVLLQCKRLDKEATVDLMGTRSHFSALEIAPFSPHSFPRNNEMGQ</sequence>
<protein>
    <submittedName>
        <fullName evidence="1">Uncharacterized protein</fullName>
    </submittedName>
</protein>
<reference evidence="1 2" key="1">
    <citation type="submission" date="2024-02" db="EMBL/GenBank/DDBJ databases">
        <authorList>
            <person name="Chen Y."/>
            <person name="Shah S."/>
            <person name="Dougan E. K."/>
            <person name="Thang M."/>
            <person name="Chan C."/>
        </authorList>
    </citation>
    <scope>NUCLEOTIDE SEQUENCE [LARGE SCALE GENOMIC DNA]</scope>
</reference>
<evidence type="ECO:0000313" key="1">
    <source>
        <dbReference type="EMBL" id="CAK9091975.1"/>
    </source>
</evidence>
<dbReference type="Proteomes" id="UP001642484">
    <property type="component" value="Unassembled WGS sequence"/>
</dbReference>
<organism evidence="1 2">
    <name type="scientific">Durusdinium trenchii</name>
    <dbReference type="NCBI Taxonomy" id="1381693"/>
    <lineage>
        <taxon>Eukaryota</taxon>
        <taxon>Sar</taxon>
        <taxon>Alveolata</taxon>
        <taxon>Dinophyceae</taxon>
        <taxon>Suessiales</taxon>
        <taxon>Symbiodiniaceae</taxon>
        <taxon>Durusdinium</taxon>
    </lineage>
</organism>
<accession>A0ABP0QX32</accession>